<gene>
    <name evidence="1" type="ORF">IAD15_10890</name>
    <name evidence="2" type="ORF">IAD15_11020</name>
</gene>
<dbReference type="EMBL" id="DVMJ01000097">
    <property type="protein sequence ID" value="HIU14578.1"/>
    <property type="molecule type" value="Genomic_DNA"/>
</dbReference>
<organism evidence="1 3">
    <name type="scientific">Candidatus Fimiplasma intestinipullorum</name>
    <dbReference type="NCBI Taxonomy" id="2840825"/>
    <lineage>
        <taxon>Bacteria</taxon>
        <taxon>Bacillati</taxon>
        <taxon>Bacillota</taxon>
        <taxon>Clostridia</taxon>
        <taxon>Eubacteriales</taxon>
        <taxon>Candidatus Fimiplasma</taxon>
    </lineage>
</organism>
<dbReference type="Gene3D" id="3.40.50.300">
    <property type="entry name" value="P-loop containing nucleotide triphosphate hydrolases"/>
    <property type="match status" value="1"/>
</dbReference>
<dbReference type="AlphaFoldDB" id="A0A9D1HQ94"/>
<keyword evidence="1" id="KW-0547">Nucleotide-binding</keyword>
<dbReference type="EMBL" id="DVMJ01000096">
    <property type="protein sequence ID" value="HIU14553.1"/>
    <property type="molecule type" value="Genomic_DNA"/>
</dbReference>
<name>A0A9D1HQ94_9FIRM</name>
<reference evidence="1" key="1">
    <citation type="submission" date="2020-10" db="EMBL/GenBank/DDBJ databases">
        <authorList>
            <person name="Gilroy R."/>
        </authorList>
    </citation>
    <scope>NUCLEOTIDE SEQUENCE</scope>
    <source>
        <strain evidence="1">CHK195-11698</strain>
    </source>
</reference>
<reference evidence="1" key="2">
    <citation type="journal article" date="2021" name="PeerJ">
        <title>Extensive microbial diversity within the chicken gut microbiome revealed by metagenomics and culture.</title>
        <authorList>
            <person name="Gilroy R."/>
            <person name="Ravi A."/>
            <person name="Getino M."/>
            <person name="Pursley I."/>
            <person name="Horton D.L."/>
            <person name="Alikhan N.F."/>
            <person name="Baker D."/>
            <person name="Gharbi K."/>
            <person name="Hall N."/>
            <person name="Watson M."/>
            <person name="Adriaenssens E.M."/>
            <person name="Foster-Nyarko E."/>
            <person name="Jarju S."/>
            <person name="Secka A."/>
            <person name="Antonio M."/>
            <person name="Oren A."/>
            <person name="Chaudhuri R.R."/>
            <person name="La Ragione R."/>
            <person name="Hildebrand F."/>
            <person name="Pallen M.J."/>
        </authorList>
    </citation>
    <scope>NUCLEOTIDE SEQUENCE</scope>
    <source>
        <strain evidence="1">CHK195-11698</strain>
    </source>
</reference>
<accession>A0A9D1HQ94</accession>
<sequence>MSVITVLNASKTYGSEEELKVEALKPTSFSVEKGEFVCIIGT</sequence>
<evidence type="ECO:0000313" key="3">
    <source>
        <dbReference type="Proteomes" id="UP000824175"/>
    </source>
</evidence>
<feature type="non-terminal residue" evidence="1">
    <location>
        <position position="42"/>
    </location>
</feature>
<comment type="caution">
    <text evidence="1">The sequence shown here is derived from an EMBL/GenBank/DDBJ whole genome shotgun (WGS) entry which is preliminary data.</text>
</comment>
<evidence type="ECO:0000313" key="1">
    <source>
        <dbReference type="EMBL" id="HIU14553.1"/>
    </source>
</evidence>
<dbReference type="Proteomes" id="UP000824175">
    <property type="component" value="Unassembled WGS sequence"/>
</dbReference>
<proteinExistence type="predicted"/>
<keyword evidence="1" id="KW-0067">ATP-binding</keyword>
<protein>
    <submittedName>
        <fullName evidence="1">Bacitracin ABC transporter ATP-binding protein</fullName>
    </submittedName>
</protein>
<evidence type="ECO:0000313" key="2">
    <source>
        <dbReference type="EMBL" id="HIU14578.1"/>
    </source>
</evidence>
<dbReference type="InterPro" id="IPR027417">
    <property type="entry name" value="P-loop_NTPase"/>
</dbReference>
<dbReference type="GO" id="GO:0005524">
    <property type="term" value="F:ATP binding"/>
    <property type="evidence" value="ECO:0007669"/>
    <property type="project" value="UniProtKB-KW"/>
</dbReference>